<dbReference type="RefSeq" id="XP_001012585.1">
    <property type="nucleotide sequence ID" value="XM_001012585.1"/>
</dbReference>
<dbReference type="HOGENOM" id="CLU_004557_0_0_1"/>
<proteinExistence type="predicted"/>
<accession>Q237B0</accession>
<dbReference type="STRING" id="312017.Q237B0"/>
<protein>
    <submittedName>
        <fullName evidence="8">Efflux ABC transporter, permease domain protein</fullName>
    </submittedName>
</protein>
<sequence>MKEIELKVVQQSVFSSMSYFLKNSLIEMKRRFCYFLLSLVSIIVVVCAAQITQTITDKSQLIYLQSGELAYGQIDMKFTTNIDYIYIPFYKNRYEDKSTFNFTQVQKRLELLGLENQISPRIVFDLNITLVSQQGACVVDSSTPLSSFPEIFNYCPNQKDSELIFIDTEKERNIGLGRSFDLSEIPEDQIVINQELADEMQLKEGSTVLFSIKPNIYYFYGIQTFCWFHFDGNEQNCQTSLTNFEHYQFDTYISAKVAKIIDKNVGKESFNTMKKAAFMEFKYLYKLLNKHANQQLKYYFPLLQYYDNLFELDPYQHTAQMVLNLPNRVDFYTKQNMDQIEIRGNFIASEIIRILGVYPVSINLPILKLFHDLKYAQMFLSVVTNMIILLFSSLSIMMLYNLLLVSVETKTYELGVLRIIGLNKVGVVIMILSQSLSFVIPGVIIGILLATQILAIASVKAKEIVGLDISNSPSINSYGLCLFLGLFIPLASSIIPIKSALSNSLSFALDKDRSKSSAVKITVDLDGKNTNWGQISFGLLCSLFGFSIYYLLPLSLFTLDMSMLITIFFFILIGLLVGLILVSINFSYLFEKLVVYVCLFWISASSQKLVLKNLTCHRIKNTRTSIMYGLSIAFVVFVWSAMSLQIDSQYYQVLLSFGANYCVLDNFNGFKIDSYENMFSSDLKEYIRSYTMVTQNIEQTLQDNGVHGQFRIKNKGQTLNLRTRVLALQPNYLQTTYKQFLKIEQKSSSGLDIVQELYSSQEVGKIIISKQLAEQLFYSSDVNLDEGSNENYVFLEFTDGKQTVFNYQFQVSSIVSSFPGINMQGGGLSSLDQEQNVIISIPAFQQILESIINKKQTNIYDRMIIDADLENELIIKSKLRAASNYQLRYIWSFKGSSEELEQNMKLINISFSGLGGLVMLLCFFSLISSMTANIYDQSKEIAIMRAVGLSKLKLSLIYIYESFVLVFSSCIIGTIVGMVIGYSMSMQRQLFTQMAVNFRFPKDILLSQFVISIICAFASTIMPIIHLLRQPVSSIIRKVF</sequence>
<evidence type="ECO:0000313" key="9">
    <source>
        <dbReference type="Proteomes" id="UP000009168"/>
    </source>
</evidence>
<name>Q237B0_TETTS</name>
<keyword evidence="3 6" id="KW-0812">Transmembrane</keyword>
<feature type="transmembrane region" description="Helical" evidence="6">
    <location>
        <begin position="478"/>
        <end position="497"/>
    </location>
</feature>
<dbReference type="EMBL" id="GG662749">
    <property type="protein sequence ID" value="EAR92340.1"/>
    <property type="molecule type" value="Genomic_DNA"/>
</dbReference>
<dbReference type="OMA" id="NDEMDTI"/>
<feature type="transmembrane region" description="Helical" evidence="6">
    <location>
        <begin position="593"/>
        <end position="614"/>
    </location>
</feature>
<dbReference type="Pfam" id="PF02687">
    <property type="entry name" value="FtsX"/>
    <property type="match status" value="2"/>
</dbReference>
<evidence type="ECO:0000256" key="2">
    <source>
        <dbReference type="ARBA" id="ARBA00022475"/>
    </source>
</evidence>
<dbReference type="GO" id="GO:0005886">
    <property type="term" value="C:plasma membrane"/>
    <property type="evidence" value="ECO:0007669"/>
    <property type="project" value="UniProtKB-SubCell"/>
</dbReference>
<keyword evidence="5 6" id="KW-0472">Membrane</keyword>
<evidence type="ECO:0000256" key="5">
    <source>
        <dbReference type="ARBA" id="ARBA00023136"/>
    </source>
</evidence>
<feature type="transmembrane region" description="Helical" evidence="6">
    <location>
        <begin position="911"/>
        <end position="935"/>
    </location>
</feature>
<dbReference type="eggNOG" id="ENOG502QQQ7">
    <property type="taxonomic scope" value="Eukaryota"/>
</dbReference>
<comment type="subcellular location">
    <subcellularLocation>
        <location evidence="1">Cell membrane</location>
        <topology evidence="1">Multi-pass membrane protein</topology>
    </subcellularLocation>
</comment>
<keyword evidence="4 6" id="KW-1133">Transmembrane helix</keyword>
<gene>
    <name evidence="8" type="ORF">TTHERM_00083390</name>
</gene>
<dbReference type="InterPro" id="IPR003838">
    <property type="entry name" value="ABC3_permease_C"/>
</dbReference>
<dbReference type="GeneID" id="7839345"/>
<feature type="domain" description="ABC3 transporter permease C-terminal" evidence="7">
    <location>
        <begin position="385"/>
        <end position="502"/>
    </location>
</feature>
<evidence type="ECO:0000259" key="7">
    <source>
        <dbReference type="Pfam" id="PF02687"/>
    </source>
</evidence>
<evidence type="ECO:0000256" key="3">
    <source>
        <dbReference type="ARBA" id="ARBA00022692"/>
    </source>
</evidence>
<evidence type="ECO:0000256" key="4">
    <source>
        <dbReference type="ARBA" id="ARBA00022989"/>
    </source>
</evidence>
<dbReference type="AlphaFoldDB" id="Q237B0"/>
<feature type="transmembrane region" description="Helical" evidence="6">
    <location>
        <begin position="378"/>
        <end position="403"/>
    </location>
</feature>
<feature type="transmembrane region" description="Helical" evidence="6">
    <location>
        <begin position="956"/>
        <end position="984"/>
    </location>
</feature>
<feature type="domain" description="ABC3 transporter permease C-terminal" evidence="7">
    <location>
        <begin position="915"/>
        <end position="1031"/>
    </location>
</feature>
<dbReference type="Proteomes" id="UP000009168">
    <property type="component" value="Unassembled WGS sequence"/>
</dbReference>
<feature type="transmembrane region" description="Helical" evidence="6">
    <location>
        <begin position="415"/>
        <end position="432"/>
    </location>
</feature>
<feature type="transmembrane region" description="Helical" evidence="6">
    <location>
        <begin position="1004"/>
        <end position="1028"/>
    </location>
</feature>
<evidence type="ECO:0000256" key="1">
    <source>
        <dbReference type="ARBA" id="ARBA00004651"/>
    </source>
</evidence>
<dbReference type="InParanoid" id="Q237B0"/>
<feature type="transmembrane region" description="Helical" evidence="6">
    <location>
        <begin position="532"/>
        <end position="552"/>
    </location>
</feature>
<keyword evidence="9" id="KW-1185">Reference proteome</keyword>
<dbReference type="OrthoDB" id="313105at2759"/>
<feature type="transmembrane region" description="Helical" evidence="6">
    <location>
        <begin position="438"/>
        <end position="457"/>
    </location>
</feature>
<evidence type="ECO:0000313" key="8">
    <source>
        <dbReference type="EMBL" id="EAR92340.1"/>
    </source>
</evidence>
<organism evidence="8 9">
    <name type="scientific">Tetrahymena thermophila (strain SB210)</name>
    <dbReference type="NCBI Taxonomy" id="312017"/>
    <lineage>
        <taxon>Eukaryota</taxon>
        <taxon>Sar</taxon>
        <taxon>Alveolata</taxon>
        <taxon>Ciliophora</taxon>
        <taxon>Intramacronucleata</taxon>
        <taxon>Oligohymenophorea</taxon>
        <taxon>Hymenostomatida</taxon>
        <taxon>Tetrahymenina</taxon>
        <taxon>Tetrahymenidae</taxon>
        <taxon>Tetrahymena</taxon>
    </lineage>
</organism>
<feature type="transmembrane region" description="Helical" evidence="6">
    <location>
        <begin position="564"/>
        <end position="587"/>
    </location>
</feature>
<dbReference type="KEGG" id="tet:TTHERM_00083390"/>
<dbReference type="PANTHER" id="PTHR32522:SF3">
    <property type="entry name" value="ABC3 TRANSPORTER PERMEASE PROTEIN DOMAIN-CONTAINING PROTEIN"/>
    <property type="match status" value="1"/>
</dbReference>
<keyword evidence="2" id="KW-1003">Cell membrane</keyword>
<feature type="transmembrane region" description="Helical" evidence="6">
    <location>
        <begin position="32"/>
        <end position="51"/>
    </location>
</feature>
<reference evidence="9" key="1">
    <citation type="journal article" date="2006" name="PLoS Biol.">
        <title>Macronuclear genome sequence of the ciliate Tetrahymena thermophila, a model eukaryote.</title>
        <authorList>
            <person name="Eisen J.A."/>
            <person name="Coyne R.S."/>
            <person name="Wu M."/>
            <person name="Wu D."/>
            <person name="Thiagarajan M."/>
            <person name="Wortman J.R."/>
            <person name="Badger J.H."/>
            <person name="Ren Q."/>
            <person name="Amedeo P."/>
            <person name="Jones K.M."/>
            <person name="Tallon L.J."/>
            <person name="Delcher A.L."/>
            <person name="Salzberg S.L."/>
            <person name="Silva J.C."/>
            <person name="Haas B.J."/>
            <person name="Majoros W.H."/>
            <person name="Farzad M."/>
            <person name="Carlton J.M."/>
            <person name="Smith R.K. Jr."/>
            <person name="Garg J."/>
            <person name="Pearlman R.E."/>
            <person name="Karrer K.M."/>
            <person name="Sun L."/>
            <person name="Manning G."/>
            <person name="Elde N.C."/>
            <person name="Turkewitz A.P."/>
            <person name="Asai D.J."/>
            <person name="Wilkes D.E."/>
            <person name="Wang Y."/>
            <person name="Cai H."/>
            <person name="Collins K."/>
            <person name="Stewart B.A."/>
            <person name="Lee S.R."/>
            <person name="Wilamowska K."/>
            <person name="Weinberg Z."/>
            <person name="Ruzzo W.L."/>
            <person name="Wloga D."/>
            <person name="Gaertig J."/>
            <person name="Frankel J."/>
            <person name="Tsao C.-C."/>
            <person name="Gorovsky M.A."/>
            <person name="Keeling P.J."/>
            <person name="Waller R.F."/>
            <person name="Patron N.J."/>
            <person name="Cherry J.M."/>
            <person name="Stover N.A."/>
            <person name="Krieger C.J."/>
            <person name="del Toro C."/>
            <person name="Ryder H.F."/>
            <person name="Williamson S.C."/>
            <person name="Barbeau R.A."/>
            <person name="Hamilton E.P."/>
            <person name="Orias E."/>
        </authorList>
    </citation>
    <scope>NUCLEOTIDE SEQUENCE [LARGE SCALE GENOMIC DNA]</scope>
    <source>
        <strain evidence="9">SB210</strain>
    </source>
</reference>
<evidence type="ECO:0000256" key="6">
    <source>
        <dbReference type="SAM" id="Phobius"/>
    </source>
</evidence>
<feature type="transmembrane region" description="Helical" evidence="6">
    <location>
        <begin position="626"/>
        <end position="646"/>
    </location>
</feature>
<dbReference type="PANTHER" id="PTHR32522">
    <property type="match status" value="1"/>
</dbReference>